<sequence>MRNILLFLLLLGVAGCNDFLEESSQDEIRPSTVEDLMQVMTGEGYPMNFLEYGYTELLTDNVKCNGSSSDGSMISTMDNMRSLFLWEDDMFEKLTEDGYNSWKALYRKIMGCNTILGYIDKVSGSQEVKNNLCGQAYVLRAYYYFLLVNYYGMPYNVGDPKTNLGVPLKLVMDVNDGFMKRNTVAEVYDQIVKDLEVGIQLLEEHPKDMSLYKINALAGEAILCRVYLYMEDWDHALEYANKVLKKKPTLLSFASMPTGMMEPGFMGPTWSVYNLSVSDEIIWMYGDYKTFSSCFPSLQGSIPPFSISEDLQNLYEYNDWGYDTESGQWYYNYGDLRLPAYYQYVMDFTTMFVGYIFGYKGGPSQNYASFGIRTAEMYLNRAEAHIRKFMETGNDEFRVLALADLNRLRATRFDTQNVAYKDVDFSDKDDLWNFYEKERRRELAFEGHRWFDLRRFGMPELTHIYFVEKGLEETVTLQEGDPRYVLPIPPSAMDNNTYLTQNKR</sequence>
<dbReference type="InterPro" id="IPR012944">
    <property type="entry name" value="SusD_RagB_dom"/>
</dbReference>
<feature type="domain" description="SusD-like N-terminal" evidence="7">
    <location>
        <begin position="18"/>
        <end position="228"/>
    </location>
</feature>
<evidence type="ECO:0000256" key="2">
    <source>
        <dbReference type="ARBA" id="ARBA00006275"/>
    </source>
</evidence>
<keyword evidence="5" id="KW-0998">Cell outer membrane</keyword>
<evidence type="ECO:0000259" key="6">
    <source>
        <dbReference type="Pfam" id="PF07980"/>
    </source>
</evidence>
<dbReference type="RefSeq" id="WP_164719530.1">
    <property type="nucleotide sequence ID" value="NZ_AP028155.1"/>
</dbReference>
<evidence type="ECO:0000256" key="5">
    <source>
        <dbReference type="ARBA" id="ARBA00023237"/>
    </source>
</evidence>
<gene>
    <name evidence="8" type="ORF">GGR14_001138</name>
</gene>
<reference evidence="8 9" key="1">
    <citation type="submission" date="2020-08" db="EMBL/GenBank/DDBJ databases">
        <title>Genomic Encyclopedia of Type Strains, Phase IV (KMG-IV): sequencing the most valuable type-strain genomes for metagenomic binning, comparative biology and taxonomic classification.</title>
        <authorList>
            <person name="Goeker M."/>
        </authorList>
    </citation>
    <scope>NUCLEOTIDE SEQUENCE [LARGE SCALE GENOMIC DNA]</scope>
    <source>
        <strain evidence="8 9">DSM 105721</strain>
    </source>
</reference>
<dbReference type="GO" id="GO:0009279">
    <property type="term" value="C:cell outer membrane"/>
    <property type="evidence" value="ECO:0007669"/>
    <property type="project" value="UniProtKB-SubCell"/>
</dbReference>
<proteinExistence type="inferred from homology"/>
<comment type="caution">
    <text evidence="8">The sequence shown here is derived from an EMBL/GenBank/DDBJ whole genome shotgun (WGS) entry which is preliminary data.</text>
</comment>
<dbReference type="PROSITE" id="PS51257">
    <property type="entry name" value="PROKAR_LIPOPROTEIN"/>
    <property type="match status" value="1"/>
</dbReference>
<keyword evidence="4" id="KW-0472">Membrane</keyword>
<dbReference type="GeneID" id="93099415"/>
<dbReference type="AlphaFoldDB" id="A0A7W6HUT3"/>
<protein>
    <submittedName>
        <fullName evidence="8">Tetratricopeptide (TPR) repeat protein</fullName>
    </submittedName>
</protein>
<feature type="domain" description="RagB/SusD" evidence="6">
    <location>
        <begin position="342"/>
        <end position="502"/>
    </location>
</feature>
<evidence type="ECO:0000256" key="4">
    <source>
        <dbReference type="ARBA" id="ARBA00023136"/>
    </source>
</evidence>
<organism evidence="8 9">
    <name type="scientific">Butyricimonas faecihominis</name>
    <dbReference type="NCBI Taxonomy" id="1472416"/>
    <lineage>
        <taxon>Bacteria</taxon>
        <taxon>Pseudomonadati</taxon>
        <taxon>Bacteroidota</taxon>
        <taxon>Bacteroidia</taxon>
        <taxon>Bacteroidales</taxon>
        <taxon>Odoribacteraceae</taxon>
        <taxon>Butyricimonas</taxon>
    </lineage>
</organism>
<evidence type="ECO:0000256" key="3">
    <source>
        <dbReference type="ARBA" id="ARBA00022729"/>
    </source>
</evidence>
<dbReference type="EMBL" id="JACIES010000002">
    <property type="protein sequence ID" value="MBB4025366.1"/>
    <property type="molecule type" value="Genomic_DNA"/>
</dbReference>
<keyword evidence="3" id="KW-0732">Signal</keyword>
<dbReference type="InterPro" id="IPR033985">
    <property type="entry name" value="SusD-like_N"/>
</dbReference>
<comment type="subcellular location">
    <subcellularLocation>
        <location evidence="1">Cell outer membrane</location>
    </subcellularLocation>
</comment>
<dbReference type="SUPFAM" id="SSF48452">
    <property type="entry name" value="TPR-like"/>
    <property type="match status" value="1"/>
</dbReference>
<evidence type="ECO:0000256" key="1">
    <source>
        <dbReference type="ARBA" id="ARBA00004442"/>
    </source>
</evidence>
<keyword evidence="9" id="KW-1185">Reference proteome</keyword>
<dbReference type="InterPro" id="IPR011990">
    <property type="entry name" value="TPR-like_helical_dom_sf"/>
</dbReference>
<accession>A0A7W6HUT3</accession>
<dbReference type="Gene3D" id="1.25.40.390">
    <property type="match status" value="1"/>
</dbReference>
<dbReference type="Pfam" id="PF14322">
    <property type="entry name" value="SusD-like_3"/>
    <property type="match status" value="1"/>
</dbReference>
<comment type="similarity">
    <text evidence="2">Belongs to the SusD family.</text>
</comment>
<dbReference type="Proteomes" id="UP000546007">
    <property type="component" value="Unassembled WGS sequence"/>
</dbReference>
<dbReference type="Pfam" id="PF07980">
    <property type="entry name" value="SusD_RagB"/>
    <property type="match status" value="1"/>
</dbReference>
<name>A0A7W6HUT3_9BACT</name>
<evidence type="ECO:0000313" key="9">
    <source>
        <dbReference type="Proteomes" id="UP000546007"/>
    </source>
</evidence>
<evidence type="ECO:0000313" key="8">
    <source>
        <dbReference type="EMBL" id="MBB4025366.1"/>
    </source>
</evidence>
<evidence type="ECO:0000259" key="7">
    <source>
        <dbReference type="Pfam" id="PF14322"/>
    </source>
</evidence>